<comment type="subcellular location">
    <subcellularLocation>
        <location evidence="1">Cytoplasm</location>
    </subcellularLocation>
</comment>
<dbReference type="InterPro" id="IPR044068">
    <property type="entry name" value="CB"/>
</dbReference>
<evidence type="ECO:0000256" key="5">
    <source>
        <dbReference type="ARBA" id="ARBA00022618"/>
    </source>
</evidence>
<comment type="similarity">
    <text evidence="2">Belongs to the 'phage' integrase family. XerD subfamily.</text>
</comment>
<dbReference type="PANTHER" id="PTHR30349:SF81">
    <property type="entry name" value="TYROSINE RECOMBINASE XERC"/>
    <property type="match status" value="1"/>
</dbReference>
<dbReference type="GO" id="GO:0009009">
    <property type="term" value="F:site-specific recombinase activity"/>
    <property type="evidence" value="ECO:0007669"/>
    <property type="project" value="InterPro"/>
</dbReference>
<dbReference type="GO" id="GO:0007059">
    <property type="term" value="P:chromosome segregation"/>
    <property type="evidence" value="ECO:0007669"/>
    <property type="project" value="UniProtKB-KW"/>
</dbReference>
<keyword evidence="10" id="KW-0131">Cell cycle</keyword>
<dbReference type="InterPro" id="IPR013762">
    <property type="entry name" value="Integrase-like_cat_sf"/>
</dbReference>
<evidence type="ECO:0000313" key="13">
    <source>
        <dbReference type="EMBL" id="SVB46985.1"/>
    </source>
</evidence>
<dbReference type="NCBIfam" id="TIGR02225">
    <property type="entry name" value="recomb_XerD"/>
    <property type="match status" value="1"/>
</dbReference>
<dbReference type="GO" id="GO:0005737">
    <property type="term" value="C:cytoplasm"/>
    <property type="evidence" value="ECO:0007669"/>
    <property type="project" value="UniProtKB-SubCell"/>
</dbReference>
<dbReference type="InterPro" id="IPR011932">
    <property type="entry name" value="Recomb_XerD"/>
</dbReference>
<dbReference type="InterPro" id="IPR004107">
    <property type="entry name" value="Integrase_SAM-like_N"/>
</dbReference>
<organism evidence="13">
    <name type="scientific">marine metagenome</name>
    <dbReference type="NCBI Taxonomy" id="408172"/>
    <lineage>
        <taxon>unclassified sequences</taxon>
        <taxon>metagenomes</taxon>
        <taxon>ecological metagenomes</taxon>
    </lineage>
</organism>
<dbReference type="InterPro" id="IPR023009">
    <property type="entry name" value="Tyrosine_recombinase_XerC/XerD"/>
</dbReference>
<dbReference type="PROSITE" id="PS51900">
    <property type="entry name" value="CB"/>
    <property type="match status" value="1"/>
</dbReference>
<dbReference type="HAMAP" id="MF_01808">
    <property type="entry name" value="Recomb_XerC_XerD"/>
    <property type="match status" value="1"/>
</dbReference>
<keyword evidence="9" id="KW-0233">DNA recombination</keyword>
<dbReference type="PANTHER" id="PTHR30349">
    <property type="entry name" value="PHAGE INTEGRASE-RELATED"/>
    <property type="match status" value="1"/>
</dbReference>
<keyword evidence="8" id="KW-0238">DNA-binding</keyword>
<keyword evidence="6" id="KW-0159">Chromosome partition</keyword>
<evidence type="ECO:0000256" key="4">
    <source>
        <dbReference type="ARBA" id="ARBA00022490"/>
    </source>
</evidence>
<dbReference type="NCBIfam" id="NF001399">
    <property type="entry name" value="PRK00283.1"/>
    <property type="match status" value="1"/>
</dbReference>
<dbReference type="InterPro" id="IPR050090">
    <property type="entry name" value="Tyrosine_recombinase_XerCD"/>
</dbReference>
<dbReference type="InterPro" id="IPR011010">
    <property type="entry name" value="DNA_brk_join_enz"/>
</dbReference>
<dbReference type="SUPFAM" id="SSF56349">
    <property type="entry name" value="DNA breaking-rejoining enzymes"/>
    <property type="match status" value="1"/>
</dbReference>
<dbReference type="Gene3D" id="1.10.443.10">
    <property type="entry name" value="Intergrase catalytic core"/>
    <property type="match status" value="1"/>
</dbReference>
<feature type="domain" description="Tyr recombinase" evidence="11">
    <location>
        <begin position="115"/>
        <end position="300"/>
    </location>
</feature>
<dbReference type="GO" id="GO:0003677">
    <property type="term" value="F:DNA binding"/>
    <property type="evidence" value="ECO:0007669"/>
    <property type="project" value="UniProtKB-KW"/>
</dbReference>
<evidence type="ECO:0000256" key="7">
    <source>
        <dbReference type="ARBA" id="ARBA00022908"/>
    </source>
</evidence>
<dbReference type="CDD" id="cd00798">
    <property type="entry name" value="INT_XerDC_C"/>
    <property type="match status" value="1"/>
</dbReference>
<evidence type="ECO:0000256" key="8">
    <source>
        <dbReference type="ARBA" id="ARBA00023125"/>
    </source>
</evidence>
<dbReference type="Pfam" id="PF00589">
    <property type="entry name" value="Phage_integrase"/>
    <property type="match status" value="1"/>
</dbReference>
<evidence type="ECO:0000256" key="3">
    <source>
        <dbReference type="ARBA" id="ARBA00015810"/>
    </source>
</evidence>
<evidence type="ECO:0000256" key="9">
    <source>
        <dbReference type="ARBA" id="ARBA00023172"/>
    </source>
</evidence>
<dbReference type="GO" id="GO:0051301">
    <property type="term" value="P:cell division"/>
    <property type="evidence" value="ECO:0007669"/>
    <property type="project" value="UniProtKB-KW"/>
</dbReference>
<keyword evidence="7" id="KW-0229">DNA integration</keyword>
<sequence>MPSTLLLDRVEQFLDYLSVERGSPANTISSYRTDLLQFAVYFSRDVDEITTGTFDEIRPTVIAEFAVTLRNSGLKPNSTSRKIAAIRSFFAYLHNEGLVSRDPSQDVPLPKLGKSLPHILTIEQARNLVTIPLKTSSSNSAVRDEAMLQLSYASGLRVTELVSLNLENVDIKSQRVRCMGKGQKERIVPFHNQASERIQLYLDTARPIFDKNGSTEALFLNQRGGQITRQGFWVILKKYAEINGLSDAITPHTLRHSFATHLLQGGAPLRHVQELLGHASISTTQIYTHLTTDFLREEYETAHPRARFNRD</sequence>
<dbReference type="InterPro" id="IPR010998">
    <property type="entry name" value="Integrase_recombinase_N"/>
</dbReference>
<dbReference type="EMBL" id="UINC01043234">
    <property type="protein sequence ID" value="SVB46985.1"/>
    <property type="molecule type" value="Genomic_DNA"/>
</dbReference>
<evidence type="ECO:0000259" key="12">
    <source>
        <dbReference type="PROSITE" id="PS51900"/>
    </source>
</evidence>
<accession>A0A382E923</accession>
<reference evidence="13" key="1">
    <citation type="submission" date="2018-05" db="EMBL/GenBank/DDBJ databases">
        <authorList>
            <person name="Lanie J.A."/>
            <person name="Ng W.-L."/>
            <person name="Kazmierczak K.M."/>
            <person name="Andrzejewski T.M."/>
            <person name="Davidsen T.M."/>
            <person name="Wayne K.J."/>
            <person name="Tettelin H."/>
            <person name="Glass J.I."/>
            <person name="Rusch D."/>
            <person name="Podicherti R."/>
            <person name="Tsui H.-C.T."/>
            <person name="Winkler M.E."/>
        </authorList>
    </citation>
    <scope>NUCLEOTIDE SEQUENCE</scope>
</reference>
<keyword evidence="5" id="KW-0132">Cell division</keyword>
<evidence type="ECO:0000256" key="6">
    <source>
        <dbReference type="ARBA" id="ARBA00022829"/>
    </source>
</evidence>
<dbReference type="Gene3D" id="1.10.150.130">
    <property type="match status" value="1"/>
</dbReference>
<dbReference type="InterPro" id="IPR002104">
    <property type="entry name" value="Integrase_catalytic"/>
</dbReference>
<name>A0A382E923_9ZZZZ</name>
<dbReference type="AlphaFoldDB" id="A0A382E923"/>
<evidence type="ECO:0000256" key="10">
    <source>
        <dbReference type="ARBA" id="ARBA00023306"/>
    </source>
</evidence>
<keyword evidence="4" id="KW-0963">Cytoplasm</keyword>
<gene>
    <name evidence="13" type="ORF">METZ01_LOCUS199839</name>
</gene>
<evidence type="ECO:0000256" key="2">
    <source>
        <dbReference type="ARBA" id="ARBA00010450"/>
    </source>
</evidence>
<protein>
    <recommendedName>
        <fullName evidence="3">Tyrosine recombinase XerD</fullName>
    </recommendedName>
</protein>
<evidence type="ECO:0000256" key="1">
    <source>
        <dbReference type="ARBA" id="ARBA00004496"/>
    </source>
</evidence>
<dbReference type="PROSITE" id="PS51898">
    <property type="entry name" value="TYR_RECOMBINASE"/>
    <property type="match status" value="1"/>
</dbReference>
<dbReference type="GO" id="GO:0006310">
    <property type="term" value="P:DNA recombination"/>
    <property type="evidence" value="ECO:0007669"/>
    <property type="project" value="UniProtKB-KW"/>
</dbReference>
<evidence type="ECO:0000259" key="11">
    <source>
        <dbReference type="PROSITE" id="PS51898"/>
    </source>
</evidence>
<proteinExistence type="inferred from homology"/>
<dbReference type="Pfam" id="PF02899">
    <property type="entry name" value="Phage_int_SAM_1"/>
    <property type="match status" value="1"/>
</dbReference>
<feature type="domain" description="Core-binding (CB)" evidence="12">
    <location>
        <begin position="4"/>
        <end position="94"/>
    </location>
</feature>